<dbReference type="InterPro" id="IPR003739">
    <property type="entry name" value="Lys_aminomutase/Glu_NH3_mut"/>
</dbReference>
<dbReference type="Gene3D" id="3.20.20.70">
    <property type="entry name" value="Aldolase class I"/>
    <property type="match status" value="1"/>
</dbReference>
<dbReference type="InterPro" id="IPR058240">
    <property type="entry name" value="rSAM_sf"/>
</dbReference>
<evidence type="ECO:0000256" key="2">
    <source>
        <dbReference type="ARBA" id="ARBA00022485"/>
    </source>
</evidence>
<dbReference type="Proteomes" id="UP001375370">
    <property type="component" value="Chromosome"/>
</dbReference>
<dbReference type="PANTHER" id="PTHR30538">
    <property type="entry name" value="LYSINE 2,3-AMINOMUTASE-RELATED"/>
    <property type="match status" value="1"/>
</dbReference>
<evidence type="ECO:0000256" key="6">
    <source>
        <dbReference type="ARBA" id="ARBA00023004"/>
    </source>
</evidence>
<sequence>MQYKPYTLHNFKDIPQIRTLSEQQIKDIEIVGTVLPFRTNNYVVDNLINWDKVADDPLFITTFPQKGMLSPNDYELIREFLDGGANADVIQKTAGKIRAKLNPHPAGQLQHNTPTVEGEMLEGIQHKYRETVLFFPGQGQTCHAYCTFCFRWPQFVTGMEDLKIASREVGRLVDYLKIRPEVTDVLITGGDPMVMKAGILARYLEPLLELPNLKTIRIGTRTLSFWPHRYVTDTDAEDVLGLFRKVVQAGKHLSFMAHFNHPVELKPDIVKEAVRLIQQTGTVVRTQSPLLRHVNDSPDVWAELWRQQTTLGCVPYYMFMARDTGAQHFFSVTLAGAWEIYQQAFQAVSGIGRTAEGPVMSALPGKIQVMGATTIAGEKVFALRMVQGRNPDWVNRPFFAAFDEKAVWFNQLKPAFGDGEFFFDEELAALLESGETESDF</sequence>
<dbReference type="SUPFAM" id="SSF102114">
    <property type="entry name" value="Radical SAM enzymes"/>
    <property type="match status" value="1"/>
</dbReference>
<evidence type="ECO:0000313" key="8">
    <source>
        <dbReference type="EMBL" id="WWX24904.1"/>
    </source>
</evidence>
<dbReference type="PANTHER" id="PTHR30538:SF0">
    <property type="entry name" value="L-LYSINE 2,3-AMINOMUTASE AQ_1632-RELATED"/>
    <property type="match status" value="1"/>
</dbReference>
<dbReference type="EMBL" id="CP146612">
    <property type="protein sequence ID" value="WWX24904.1"/>
    <property type="molecule type" value="Genomic_DNA"/>
</dbReference>
<keyword evidence="7" id="KW-0411">Iron-sulfur</keyword>
<reference evidence="8 9" key="1">
    <citation type="submission" date="2024-03" db="EMBL/GenBank/DDBJ databases">
        <title>A Dehalogenimonas Isolated from Estuarine Sediments Dihaloeliminates Chlorinated Alkanes.</title>
        <authorList>
            <person name="Yang Y."/>
            <person name="Wang H."/>
        </authorList>
    </citation>
    <scope>NUCLEOTIDE SEQUENCE [LARGE SCALE GENOMIC DNA]</scope>
    <source>
        <strain evidence="8 9">W</strain>
    </source>
</reference>
<dbReference type="InterPro" id="IPR007197">
    <property type="entry name" value="rSAM"/>
</dbReference>
<evidence type="ECO:0000256" key="5">
    <source>
        <dbReference type="ARBA" id="ARBA00022898"/>
    </source>
</evidence>
<name>A0ABZ2J5H7_9CHLR</name>
<comment type="cofactor">
    <cofactor evidence="1">
        <name>pyridoxal 5'-phosphate</name>
        <dbReference type="ChEBI" id="CHEBI:597326"/>
    </cofactor>
</comment>
<dbReference type="InterPro" id="IPR013785">
    <property type="entry name" value="Aldolase_TIM"/>
</dbReference>
<keyword evidence="4" id="KW-0479">Metal-binding</keyword>
<accession>A0ABZ2J5H7</accession>
<evidence type="ECO:0000256" key="4">
    <source>
        <dbReference type="ARBA" id="ARBA00022723"/>
    </source>
</evidence>
<keyword evidence="5" id="KW-0663">Pyridoxal phosphate</keyword>
<evidence type="ECO:0000256" key="3">
    <source>
        <dbReference type="ARBA" id="ARBA00022691"/>
    </source>
</evidence>
<keyword evidence="9" id="KW-1185">Reference proteome</keyword>
<evidence type="ECO:0000256" key="1">
    <source>
        <dbReference type="ARBA" id="ARBA00001933"/>
    </source>
</evidence>
<organism evidence="8 9">
    <name type="scientific">Candidatus Dehalogenimonas loeffleri</name>
    <dbReference type="NCBI Taxonomy" id="3127115"/>
    <lineage>
        <taxon>Bacteria</taxon>
        <taxon>Bacillati</taxon>
        <taxon>Chloroflexota</taxon>
        <taxon>Dehalococcoidia</taxon>
        <taxon>Dehalococcoidales</taxon>
        <taxon>Dehalococcoidaceae</taxon>
        <taxon>Dehalogenimonas</taxon>
    </lineage>
</organism>
<keyword evidence="2" id="KW-0004">4Fe-4S</keyword>
<keyword evidence="6" id="KW-0408">Iron</keyword>
<keyword evidence="3" id="KW-0949">S-adenosyl-L-methionine</keyword>
<evidence type="ECO:0000313" key="9">
    <source>
        <dbReference type="Proteomes" id="UP001375370"/>
    </source>
</evidence>
<dbReference type="SFLD" id="SFLDS00029">
    <property type="entry name" value="Radical_SAM"/>
    <property type="match status" value="1"/>
</dbReference>
<dbReference type="RefSeq" id="WP_338737031.1">
    <property type="nucleotide sequence ID" value="NZ_CP146612.1"/>
</dbReference>
<evidence type="ECO:0000256" key="7">
    <source>
        <dbReference type="ARBA" id="ARBA00023014"/>
    </source>
</evidence>
<dbReference type="SFLD" id="SFLDG01070">
    <property type="entry name" value="PLP-dependent"/>
    <property type="match status" value="1"/>
</dbReference>
<gene>
    <name evidence="8" type="ORF">V8247_06485</name>
</gene>
<proteinExistence type="predicted"/>
<protein>
    <submittedName>
        <fullName evidence="8">Lysine 2,3-aminomutase</fullName>
    </submittedName>
</protein>